<sequence length="45" mass="4991">MNGLKPNTTYYVRPFATNGNGTAYGDAFVVTTKLVTYKIKVYLAK</sequence>
<protein>
    <recommendedName>
        <fullName evidence="3">Fibronectin type III domain-containing protein</fullName>
    </recommendedName>
</protein>
<keyword evidence="2" id="KW-1185">Reference proteome</keyword>
<reference evidence="1" key="1">
    <citation type="submission" date="2020-09" db="EMBL/GenBank/DDBJ databases">
        <authorList>
            <person name="Kim M.K."/>
        </authorList>
    </citation>
    <scope>NUCLEOTIDE SEQUENCE</scope>
    <source>
        <strain evidence="1">BT704</strain>
    </source>
</reference>
<gene>
    <name evidence="1" type="ORF">IC230_20885</name>
</gene>
<evidence type="ECO:0000313" key="2">
    <source>
        <dbReference type="Proteomes" id="UP000653797"/>
    </source>
</evidence>
<name>A0A927B4P5_9BACT</name>
<organism evidence="1 2">
    <name type="scientific">Spirosoma validum</name>
    <dbReference type="NCBI Taxonomy" id="2771355"/>
    <lineage>
        <taxon>Bacteria</taxon>
        <taxon>Pseudomonadati</taxon>
        <taxon>Bacteroidota</taxon>
        <taxon>Cytophagia</taxon>
        <taxon>Cytophagales</taxon>
        <taxon>Cytophagaceae</taxon>
        <taxon>Spirosoma</taxon>
    </lineage>
</organism>
<dbReference type="EMBL" id="JACXAA010000008">
    <property type="protein sequence ID" value="MBD2755370.1"/>
    <property type="molecule type" value="Genomic_DNA"/>
</dbReference>
<dbReference type="RefSeq" id="WP_191040994.1">
    <property type="nucleotide sequence ID" value="NZ_JACXAA010000008.1"/>
</dbReference>
<dbReference type="Proteomes" id="UP000653797">
    <property type="component" value="Unassembled WGS sequence"/>
</dbReference>
<evidence type="ECO:0008006" key="3">
    <source>
        <dbReference type="Google" id="ProtNLM"/>
    </source>
</evidence>
<evidence type="ECO:0000313" key="1">
    <source>
        <dbReference type="EMBL" id="MBD2755370.1"/>
    </source>
</evidence>
<dbReference type="AlphaFoldDB" id="A0A927B4P5"/>
<comment type="caution">
    <text evidence="1">The sequence shown here is derived from an EMBL/GenBank/DDBJ whole genome shotgun (WGS) entry which is preliminary data.</text>
</comment>
<accession>A0A927B4P5</accession>
<proteinExistence type="predicted"/>